<organism evidence="2 3">
    <name type="scientific">Deinandra increscens subsp. villosa</name>
    <dbReference type="NCBI Taxonomy" id="3103831"/>
    <lineage>
        <taxon>Eukaryota</taxon>
        <taxon>Viridiplantae</taxon>
        <taxon>Streptophyta</taxon>
        <taxon>Embryophyta</taxon>
        <taxon>Tracheophyta</taxon>
        <taxon>Spermatophyta</taxon>
        <taxon>Magnoliopsida</taxon>
        <taxon>eudicotyledons</taxon>
        <taxon>Gunneridae</taxon>
        <taxon>Pentapetalae</taxon>
        <taxon>asterids</taxon>
        <taxon>campanulids</taxon>
        <taxon>Asterales</taxon>
        <taxon>Asteraceae</taxon>
        <taxon>Asteroideae</taxon>
        <taxon>Heliantheae alliance</taxon>
        <taxon>Madieae</taxon>
        <taxon>Madiinae</taxon>
        <taxon>Deinandra</taxon>
    </lineage>
</organism>
<reference evidence="2 3" key="1">
    <citation type="submission" date="2024-04" db="EMBL/GenBank/DDBJ databases">
        <title>The reference genome of an endangered Asteraceae, Deinandra increscens subsp. villosa, native to the Central Coast of California.</title>
        <authorList>
            <person name="Guilliams M."/>
            <person name="Hasenstab-Lehman K."/>
            <person name="Meyer R."/>
            <person name="Mcevoy S."/>
        </authorList>
    </citation>
    <scope>NUCLEOTIDE SEQUENCE [LARGE SCALE GENOMIC DNA]</scope>
    <source>
        <tissue evidence="2">Leaf</tissue>
    </source>
</reference>
<keyword evidence="1" id="KW-0611">Plant defense</keyword>
<dbReference type="Proteomes" id="UP001408789">
    <property type="component" value="Unassembled WGS sequence"/>
</dbReference>
<dbReference type="SUPFAM" id="SSF52058">
    <property type="entry name" value="L domain-like"/>
    <property type="match status" value="1"/>
</dbReference>
<dbReference type="EMBL" id="JBCNJP010000008">
    <property type="protein sequence ID" value="KAK9073924.1"/>
    <property type="molecule type" value="Genomic_DNA"/>
</dbReference>
<dbReference type="AlphaFoldDB" id="A0AAP0DFF3"/>
<protein>
    <submittedName>
        <fullName evidence="2">Uncharacterized protein</fullName>
    </submittedName>
</protein>
<sequence>MASNIWPTISMMYSTIWLLKPCIVSSPGNQEPPSPSIQEFDEVESLSMGLQHLTSLQHLEIEKCPKMKHLPETLLPSLLSLKIKGCPNLKERCNGRGSHYWPHISHIPRINITDRVWDGTFASLIVEE</sequence>
<accession>A0AAP0DFF3</accession>
<dbReference type="PANTHER" id="PTHR36766">
    <property type="entry name" value="PLANT BROAD-SPECTRUM MILDEW RESISTANCE PROTEIN RPW8"/>
    <property type="match status" value="1"/>
</dbReference>
<dbReference type="InterPro" id="IPR032675">
    <property type="entry name" value="LRR_dom_sf"/>
</dbReference>
<gene>
    <name evidence="2" type="ORF">SSX86_006518</name>
</gene>
<evidence type="ECO:0000313" key="2">
    <source>
        <dbReference type="EMBL" id="KAK9073924.1"/>
    </source>
</evidence>
<dbReference type="PANTHER" id="PTHR36766:SF61">
    <property type="entry name" value="NB-ARC DOMAIN DISEASE RESISTANCE PROTEIN"/>
    <property type="match status" value="1"/>
</dbReference>
<name>A0AAP0DFF3_9ASTR</name>
<keyword evidence="3" id="KW-1185">Reference proteome</keyword>
<comment type="caution">
    <text evidence="2">The sequence shown here is derived from an EMBL/GenBank/DDBJ whole genome shotgun (WGS) entry which is preliminary data.</text>
</comment>
<proteinExistence type="predicted"/>
<evidence type="ECO:0000313" key="3">
    <source>
        <dbReference type="Proteomes" id="UP001408789"/>
    </source>
</evidence>
<dbReference type="GO" id="GO:0006952">
    <property type="term" value="P:defense response"/>
    <property type="evidence" value="ECO:0007669"/>
    <property type="project" value="UniProtKB-KW"/>
</dbReference>
<evidence type="ECO:0000256" key="1">
    <source>
        <dbReference type="ARBA" id="ARBA00022821"/>
    </source>
</evidence>
<dbReference type="Gene3D" id="3.80.10.10">
    <property type="entry name" value="Ribonuclease Inhibitor"/>
    <property type="match status" value="1"/>
</dbReference>